<dbReference type="Pfam" id="PF01381">
    <property type="entry name" value="HTH_3"/>
    <property type="match status" value="1"/>
</dbReference>
<gene>
    <name evidence="3" type="ORF">HNP48_001459</name>
</gene>
<name>A0A7X0U8T6_9BURK</name>
<keyword evidence="1" id="KW-0238">DNA-binding</keyword>
<evidence type="ECO:0000259" key="2">
    <source>
        <dbReference type="PROSITE" id="PS50943"/>
    </source>
</evidence>
<dbReference type="PANTHER" id="PTHR46797:SF1">
    <property type="entry name" value="METHYLPHOSPHONATE SYNTHASE"/>
    <property type="match status" value="1"/>
</dbReference>
<evidence type="ECO:0000256" key="1">
    <source>
        <dbReference type="ARBA" id="ARBA00023125"/>
    </source>
</evidence>
<keyword evidence="4" id="KW-1185">Reference proteome</keyword>
<reference evidence="3 4" key="1">
    <citation type="submission" date="2020-08" db="EMBL/GenBank/DDBJ databases">
        <title>Functional genomics of gut bacteria from endangered species of beetles.</title>
        <authorList>
            <person name="Carlos-Shanley C."/>
        </authorList>
    </citation>
    <scope>NUCLEOTIDE SEQUENCE [LARGE SCALE GENOMIC DNA]</scope>
    <source>
        <strain evidence="3 4">S00198</strain>
    </source>
</reference>
<dbReference type="GO" id="GO:0005829">
    <property type="term" value="C:cytosol"/>
    <property type="evidence" value="ECO:0007669"/>
    <property type="project" value="TreeGrafter"/>
</dbReference>
<dbReference type="PANTHER" id="PTHR46797">
    <property type="entry name" value="HTH-TYPE TRANSCRIPTIONAL REGULATOR"/>
    <property type="match status" value="1"/>
</dbReference>
<dbReference type="Proteomes" id="UP000575083">
    <property type="component" value="Unassembled WGS sequence"/>
</dbReference>
<dbReference type="GO" id="GO:0003677">
    <property type="term" value="F:DNA binding"/>
    <property type="evidence" value="ECO:0007669"/>
    <property type="project" value="UniProtKB-KW"/>
</dbReference>
<dbReference type="SMART" id="SM00530">
    <property type="entry name" value="HTH_XRE"/>
    <property type="match status" value="1"/>
</dbReference>
<dbReference type="GO" id="GO:0003700">
    <property type="term" value="F:DNA-binding transcription factor activity"/>
    <property type="evidence" value="ECO:0007669"/>
    <property type="project" value="TreeGrafter"/>
</dbReference>
<dbReference type="CDD" id="cd00093">
    <property type="entry name" value="HTH_XRE"/>
    <property type="match status" value="1"/>
</dbReference>
<sequence length="90" mass="9771">MSEVLVRSFGTAVRRLREARGWSQEQLAEHADLNRSYVGEIERGRAIASLVTIDKLSQAFGVRSATLLGHCDELSDANALKGSRLAAIAC</sequence>
<evidence type="ECO:0000313" key="4">
    <source>
        <dbReference type="Proteomes" id="UP000575083"/>
    </source>
</evidence>
<dbReference type="PROSITE" id="PS50943">
    <property type="entry name" value="HTH_CROC1"/>
    <property type="match status" value="1"/>
</dbReference>
<dbReference type="InterPro" id="IPR050807">
    <property type="entry name" value="TransReg_Diox_bact_type"/>
</dbReference>
<dbReference type="EMBL" id="JACHLK010000002">
    <property type="protein sequence ID" value="MBB6558795.1"/>
    <property type="molecule type" value="Genomic_DNA"/>
</dbReference>
<accession>A0A7X0U8T6</accession>
<dbReference type="AlphaFoldDB" id="A0A7X0U8T6"/>
<evidence type="ECO:0000313" key="3">
    <source>
        <dbReference type="EMBL" id="MBB6558795.1"/>
    </source>
</evidence>
<feature type="domain" description="HTH cro/C1-type" evidence="2">
    <location>
        <begin position="13"/>
        <end position="67"/>
    </location>
</feature>
<comment type="caution">
    <text evidence="3">The sequence shown here is derived from an EMBL/GenBank/DDBJ whole genome shotgun (WGS) entry which is preliminary data.</text>
</comment>
<dbReference type="Gene3D" id="1.10.260.40">
    <property type="entry name" value="lambda repressor-like DNA-binding domains"/>
    <property type="match status" value="1"/>
</dbReference>
<proteinExistence type="predicted"/>
<organism evidence="3 4">
    <name type="scientific">Acidovorax soli</name>
    <dbReference type="NCBI Taxonomy" id="592050"/>
    <lineage>
        <taxon>Bacteria</taxon>
        <taxon>Pseudomonadati</taxon>
        <taxon>Pseudomonadota</taxon>
        <taxon>Betaproteobacteria</taxon>
        <taxon>Burkholderiales</taxon>
        <taxon>Comamonadaceae</taxon>
        <taxon>Acidovorax</taxon>
    </lineage>
</organism>
<dbReference type="SUPFAM" id="SSF47413">
    <property type="entry name" value="lambda repressor-like DNA-binding domains"/>
    <property type="match status" value="1"/>
</dbReference>
<dbReference type="InterPro" id="IPR010982">
    <property type="entry name" value="Lambda_DNA-bd_dom_sf"/>
</dbReference>
<dbReference type="RefSeq" id="WP_184856218.1">
    <property type="nucleotide sequence ID" value="NZ_JACHLK010000002.1"/>
</dbReference>
<protein>
    <submittedName>
        <fullName evidence="3">Transcriptional regulator with XRE-family HTH domain</fullName>
    </submittedName>
</protein>
<dbReference type="InterPro" id="IPR001387">
    <property type="entry name" value="Cro/C1-type_HTH"/>
</dbReference>